<dbReference type="PANTHER" id="PTHR39697">
    <property type="entry name" value="RICIN B LECTIN DOMAIN-CONTAINING PROTEIN-RELATED"/>
    <property type="match status" value="1"/>
</dbReference>
<organism evidence="2 3">
    <name type="scientific">Aspergillus cavernicola</name>
    <dbReference type="NCBI Taxonomy" id="176166"/>
    <lineage>
        <taxon>Eukaryota</taxon>
        <taxon>Fungi</taxon>
        <taxon>Dikarya</taxon>
        <taxon>Ascomycota</taxon>
        <taxon>Pezizomycotina</taxon>
        <taxon>Eurotiomycetes</taxon>
        <taxon>Eurotiomycetidae</taxon>
        <taxon>Eurotiales</taxon>
        <taxon>Aspergillaceae</taxon>
        <taxon>Aspergillus</taxon>
        <taxon>Aspergillus subgen. Nidulantes</taxon>
    </lineage>
</organism>
<evidence type="ECO:0008006" key="4">
    <source>
        <dbReference type="Google" id="ProtNLM"/>
    </source>
</evidence>
<evidence type="ECO:0000313" key="2">
    <source>
        <dbReference type="EMBL" id="KAL2833868.1"/>
    </source>
</evidence>
<proteinExistence type="predicted"/>
<keyword evidence="3" id="KW-1185">Reference proteome</keyword>
<feature type="region of interest" description="Disordered" evidence="1">
    <location>
        <begin position="1"/>
        <end position="26"/>
    </location>
</feature>
<dbReference type="PANTHER" id="PTHR39697:SF2">
    <property type="entry name" value="CYANOVIRIN-N DOMAIN-CONTAINING PROTEIN"/>
    <property type="match status" value="1"/>
</dbReference>
<dbReference type="Proteomes" id="UP001610335">
    <property type="component" value="Unassembled WGS sequence"/>
</dbReference>
<dbReference type="EMBL" id="JBFXLS010000003">
    <property type="protein sequence ID" value="KAL2833868.1"/>
    <property type="molecule type" value="Genomic_DNA"/>
</dbReference>
<comment type="caution">
    <text evidence="2">The sequence shown here is derived from an EMBL/GenBank/DDBJ whole genome shotgun (WGS) entry which is preliminary data.</text>
</comment>
<sequence>MEFNDAASSSNEETTRTPAHTSIPDHPYFDHTFEPPSYSSIPSATVGVCPRKDATFVIRDPKTHLVITLKDGLLRLRPGEKQYSADSYYDSRGSHWVCVENENLWLGFRSAVSRAYIGHDNNKKNWRFYAKADVHDGWEWFCAREHPEGGHVLLVKHNSGFRAMKMGGENNRELVVAGQGESGTPWEFILVGSGTPES</sequence>
<feature type="compositionally biased region" description="Polar residues" evidence="1">
    <location>
        <begin position="1"/>
        <end position="20"/>
    </location>
</feature>
<evidence type="ECO:0000256" key="1">
    <source>
        <dbReference type="SAM" id="MobiDB-lite"/>
    </source>
</evidence>
<gene>
    <name evidence="2" type="ORF">BDW59DRAFT_138235</name>
</gene>
<evidence type="ECO:0000313" key="3">
    <source>
        <dbReference type="Proteomes" id="UP001610335"/>
    </source>
</evidence>
<reference evidence="2 3" key="1">
    <citation type="submission" date="2024-07" db="EMBL/GenBank/DDBJ databases">
        <title>Section-level genome sequencing and comparative genomics of Aspergillus sections Usti and Cavernicolus.</title>
        <authorList>
            <consortium name="Lawrence Berkeley National Laboratory"/>
            <person name="Nybo J.L."/>
            <person name="Vesth T.C."/>
            <person name="Theobald S."/>
            <person name="Frisvad J.C."/>
            <person name="Larsen T.O."/>
            <person name="Kjaerboelling I."/>
            <person name="Rothschild-Mancinelli K."/>
            <person name="Lyhne E.K."/>
            <person name="Kogle M.E."/>
            <person name="Barry K."/>
            <person name="Clum A."/>
            <person name="Na H."/>
            <person name="Ledsgaard L."/>
            <person name="Lin J."/>
            <person name="Lipzen A."/>
            <person name="Kuo A."/>
            <person name="Riley R."/>
            <person name="Mondo S."/>
            <person name="LaButti K."/>
            <person name="Haridas S."/>
            <person name="Pangalinan J."/>
            <person name="Salamov A.A."/>
            <person name="Simmons B.A."/>
            <person name="Magnuson J.K."/>
            <person name="Chen J."/>
            <person name="Drula E."/>
            <person name="Henrissat B."/>
            <person name="Wiebenga A."/>
            <person name="Lubbers R.J."/>
            <person name="Gomes A.C."/>
            <person name="Makela M.R."/>
            <person name="Stajich J."/>
            <person name="Grigoriev I.V."/>
            <person name="Mortensen U.H."/>
            <person name="De vries R.P."/>
            <person name="Baker S.E."/>
            <person name="Andersen M.R."/>
        </authorList>
    </citation>
    <scope>NUCLEOTIDE SEQUENCE [LARGE SCALE GENOMIC DNA]</scope>
    <source>
        <strain evidence="2 3">CBS 600.67</strain>
    </source>
</reference>
<protein>
    <recommendedName>
        <fullName evidence="4">Ricin B lectin domain-containing protein</fullName>
    </recommendedName>
</protein>
<accession>A0ABR4J1E8</accession>
<name>A0ABR4J1E8_9EURO</name>